<protein>
    <submittedName>
        <fullName evidence="1">Uncharacterized protein DUF4265</fullName>
    </submittedName>
</protein>
<name>A0A316HH46_9SPHI</name>
<accession>A0A316HH46</accession>
<evidence type="ECO:0000313" key="2">
    <source>
        <dbReference type="Proteomes" id="UP000245678"/>
    </source>
</evidence>
<dbReference type="Proteomes" id="UP000245678">
    <property type="component" value="Unassembled WGS sequence"/>
</dbReference>
<dbReference type="EMBL" id="QGHA01000001">
    <property type="protein sequence ID" value="PWK80529.1"/>
    <property type="molecule type" value="Genomic_DNA"/>
</dbReference>
<keyword evidence="2" id="KW-1185">Reference proteome</keyword>
<gene>
    <name evidence="1" type="ORF">LX99_00997</name>
</gene>
<proteinExistence type="predicted"/>
<dbReference type="Pfam" id="PF14085">
    <property type="entry name" value="DUF4265"/>
    <property type="match status" value="1"/>
</dbReference>
<comment type="caution">
    <text evidence="1">The sequence shown here is derived from an EMBL/GenBank/DDBJ whole genome shotgun (WGS) entry which is preliminary data.</text>
</comment>
<evidence type="ECO:0000313" key="1">
    <source>
        <dbReference type="EMBL" id="PWK80529.1"/>
    </source>
</evidence>
<dbReference type="AlphaFoldDB" id="A0A316HH46"/>
<organism evidence="1 2">
    <name type="scientific">Mucilaginibacter oryzae</name>
    <dbReference type="NCBI Taxonomy" id="468058"/>
    <lineage>
        <taxon>Bacteria</taxon>
        <taxon>Pseudomonadati</taxon>
        <taxon>Bacteroidota</taxon>
        <taxon>Sphingobacteriia</taxon>
        <taxon>Sphingobacteriales</taxon>
        <taxon>Sphingobacteriaceae</taxon>
        <taxon>Mucilaginibacter</taxon>
    </lineage>
</organism>
<dbReference type="InterPro" id="IPR025361">
    <property type="entry name" value="DUF4265"/>
</dbReference>
<sequence>MTDDNYTKILFRLHSTILEEITVETMWATVVNEAEGLYKLENIPFYLPLLAANDIVFAEYDEDEQMLTYRETIEYSGHSTVHVILMDETTDIKNVGKIFEELGCNWEGLNNKYFAMDIPALIDYRLVQARLQELKDKDVIDFAESSLAEGHQH</sequence>
<reference evidence="1 2" key="1">
    <citation type="submission" date="2018-05" db="EMBL/GenBank/DDBJ databases">
        <title>Genomic Encyclopedia of Archaeal and Bacterial Type Strains, Phase II (KMG-II): from individual species to whole genera.</title>
        <authorList>
            <person name="Goeker M."/>
        </authorList>
    </citation>
    <scope>NUCLEOTIDE SEQUENCE [LARGE SCALE GENOMIC DNA]</scope>
    <source>
        <strain evidence="1 2">DSM 19975</strain>
    </source>
</reference>